<evidence type="ECO:0000313" key="11">
    <source>
        <dbReference type="EMBL" id="MCU6706890.1"/>
    </source>
</evidence>
<dbReference type="PANTHER" id="PTHR30614">
    <property type="entry name" value="MEMBRANE COMPONENT OF AMINO ACID ABC TRANSPORTER"/>
    <property type="match status" value="1"/>
</dbReference>
<evidence type="ECO:0000256" key="7">
    <source>
        <dbReference type="ARBA" id="ARBA00022989"/>
    </source>
</evidence>
<dbReference type="PANTHER" id="PTHR30614:SF20">
    <property type="entry name" value="GLUTAMINE TRANSPORT SYSTEM PERMEASE PROTEIN GLNP"/>
    <property type="match status" value="1"/>
</dbReference>
<name>A0AAE3LIU9_9FIRM</name>
<comment type="similarity">
    <text evidence="2">Belongs to the binding-protein-dependent transport system permease family. HisMQ subfamily.</text>
</comment>
<dbReference type="Pfam" id="PF00528">
    <property type="entry name" value="BPD_transp_1"/>
    <property type="match status" value="1"/>
</dbReference>
<evidence type="ECO:0000256" key="6">
    <source>
        <dbReference type="ARBA" id="ARBA00022970"/>
    </source>
</evidence>
<evidence type="ECO:0000256" key="2">
    <source>
        <dbReference type="ARBA" id="ARBA00010072"/>
    </source>
</evidence>
<comment type="caution">
    <text evidence="11">The sequence shown here is derived from an EMBL/GenBank/DDBJ whole genome shotgun (WGS) entry which is preliminary data.</text>
</comment>
<dbReference type="InterPro" id="IPR035906">
    <property type="entry name" value="MetI-like_sf"/>
</dbReference>
<feature type="transmembrane region" description="Helical" evidence="9">
    <location>
        <begin position="28"/>
        <end position="48"/>
    </location>
</feature>
<dbReference type="GO" id="GO:0006865">
    <property type="term" value="P:amino acid transport"/>
    <property type="evidence" value="ECO:0007669"/>
    <property type="project" value="UniProtKB-KW"/>
</dbReference>
<sequence>MNKLIDDFQQNFLDESRWHYLTNGLKTTLIITFFAVILGFVLGFLVAIVRSTHDKTGKMKILNALCRVYLTVIRGTPMVVQLLITYFVIFGSVNIDKTLVAVLAFGVNSGAYVAEIVRSGIMSVDNGQFEAGRSLGLSYRQTMISIVLPQAFKTVLPALANECIVLLKETSVAGYIAIQDLTKGGDIIRSQTFSAFMPLITVALIYLIMVVVLTHLVGKLERRLSQSDRR</sequence>
<protein>
    <submittedName>
        <fullName evidence="11">Amino acid ABC transporter permease</fullName>
    </submittedName>
</protein>
<dbReference type="InterPro" id="IPR043429">
    <property type="entry name" value="ArtM/GltK/GlnP/TcyL/YhdX-like"/>
</dbReference>
<feature type="transmembrane region" description="Helical" evidence="9">
    <location>
        <begin position="68"/>
        <end position="89"/>
    </location>
</feature>
<dbReference type="Gene3D" id="1.10.3720.10">
    <property type="entry name" value="MetI-like"/>
    <property type="match status" value="1"/>
</dbReference>
<keyword evidence="7 9" id="KW-1133">Transmembrane helix</keyword>
<dbReference type="RefSeq" id="WP_022287637.1">
    <property type="nucleotide sequence ID" value="NZ_JAOQJZ010000018.1"/>
</dbReference>
<dbReference type="GO" id="GO:0022857">
    <property type="term" value="F:transmembrane transporter activity"/>
    <property type="evidence" value="ECO:0007669"/>
    <property type="project" value="InterPro"/>
</dbReference>
<evidence type="ECO:0000256" key="5">
    <source>
        <dbReference type="ARBA" id="ARBA00022692"/>
    </source>
</evidence>
<keyword evidence="5 9" id="KW-0812">Transmembrane</keyword>
<dbReference type="AlphaFoldDB" id="A0AAE3LIU9"/>
<keyword evidence="8 9" id="KW-0472">Membrane</keyword>
<dbReference type="InterPro" id="IPR010065">
    <property type="entry name" value="AA_ABC_transptr_permease_3TM"/>
</dbReference>
<gene>
    <name evidence="11" type="ORF">OCV57_13300</name>
</gene>
<evidence type="ECO:0000259" key="10">
    <source>
        <dbReference type="PROSITE" id="PS50928"/>
    </source>
</evidence>
<proteinExistence type="inferred from homology"/>
<feature type="domain" description="ABC transmembrane type-1" evidence="10">
    <location>
        <begin position="25"/>
        <end position="217"/>
    </location>
</feature>
<dbReference type="SUPFAM" id="SSF161098">
    <property type="entry name" value="MetI-like"/>
    <property type="match status" value="1"/>
</dbReference>
<evidence type="ECO:0000256" key="4">
    <source>
        <dbReference type="ARBA" id="ARBA00022475"/>
    </source>
</evidence>
<reference evidence="11 12" key="1">
    <citation type="journal article" date="2021" name="ISME Commun">
        <title>Automated analysis of genomic sequences facilitates high-throughput and comprehensive description of bacteria.</title>
        <authorList>
            <person name="Hitch T.C.A."/>
        </authorList>
    </citation>
    <scope>NUCLEOTIDE SEQUENCE [LARGE SCALE GENOMIC DNA]</scope>
    <source>
        <strain evidence="11 12">Sanger_31</strain>
    </source>
</reference>
<dbReference type="PROSITE" id="PS50928">
    <property type="entry name" value="ABC_TM1"/>
    <property type="match status" value="1"/>
</dbReference>
<feature type="transmembrane region" description="Helical" evidence="9">
    <location>
        <begin position="195"/>
        <end position="217"/>
    </location>
</feature>
<comment type="subcellular location">
    <subcellularLocation>
        <location evidence="1 9">Cell membrane</location>
        <topology evidence="1 9">Multi-pass membrane protein</topology>
    </subcellularLocation>
</comment>
<accession>A0AAE3LIU9</accession>
<evidence type="ECO:0000256" key="8">
    <source>
        <dbReference type="ARBA" id="ARBA00023136"/>
    </source>
</evidence>
<evidence type="ECO:0000313" key="12">
    <source>
        <dbReference type="Proteomes" id="UP001208131"/>
    </source>
</evidence>
<evidence type="ECO:0000256" key="1">
    <source>
        <dbReference type="ARBA" id="ARBA00004651"/>
    </source>
</evidence>
<dbReference type="Proteomes" id="UP001208131">
    <property type="component" value="Unassembled WGS sequence"/>
</dbReference>
<dbReference type="NCBIfam" id="TIGR01726">
    <property type="entry name" value="HEQRo_perm_3TM"/>
    <property type="match status" value="1"/>
</dbReference>
<dbReference type="EMBL" id="JAOQJZ010000018">
    <property type="protein sequence ID" value="MCU6706890.1"/>
    <property type="molecule type" value="Genomic_DNA"/>
</dbReference>
<dbReference type="InterPro" id="IPR000515">
    <property type="entry name" value="MetI-like"/>
</dbReference>
<keyword evidence="6" id="KW-0029">Amino-acid transport</keyword>
<keyword evidence="4" id="KW-1003">Cell membrane</keyword>
<dbReference type="FunFam" id="1.10.3720.10:FF:000033">
    <property type="entry name" value="Polar amino acid ABC transporter permease"/>
    <property type="match status" value="1"/>
</dbReference>
<evidence type="ECO:0000256" key="3">
    <source>
        <dbReference type="ARBA" id="ARBA00022448"/>
    </source>
</evidence>
<keyword evidence="3 9" id="KW-0813">Transport</keyword>
<keyword evidence="12" id="KW-1185">Reference proteome</keyword>
<dbReference type="GO" id="GO:0043190">
    <property type="term" value="C:ATP-binding cassette (ABC) transporter complex"/>
    <property type="evidence" value="ECO:0007669"/>
    <property type="project" value="InterPro"/>
</dbReference>
<organism evidence="11 12">
    <name type="scientific">Hominimerdicola aceti</name>
    <dbReference type="NCBI Taxonomy" id="2981726"/>
    <lineage>
        <taxon>Bacteria</taxon>
        <taxon>Bacillati</taxon>
        <taxon>Bacillota</taxon>
        <taxon>Clostridia</taxon>
        <taxon>Eubacteriales</taxon>
        <taxon>Oscillospiraceae</taxon>
        <taxon>Hominimerdicola</taxon>
    </lineage>
</organism>
<evidence type="ECO:0000256" key="9">
    <source>
        <dbReference type="RuleBase" id="RU363032"/>
    </source>
</evidence>
<dbReference type="CDD" id="cd06261">
    <property type="entry name" value="TM_PBP2"/>
    <property type="match status" value="1"/>
</dbReference>